<keyword evidence="1 10" id="KW-1003">Cell membrane</keyword>
<dbReference type="CDD" id="cd03785">
    <property type="entry name" value="GT28_MurG"/>
    <property type="match status" value="1"/>
</dbReference>
<name>A0A518IBW9_9PLAN</name>
<dbReference type="GO" id="GO:0051301">
    <property type="term" value="P:cell division"/>
    <property type="evidence" value="ECO:0007669"/>
    <property type="project" value="UniProtKB-KW"/>
</dbReference>
<dbReference type="PANTHER" id="PTHR21015">
    <property type="entry name" value="UDP-N-ACETYLGLUCOSAMINE--N-ACETYLMURAMYL-(PENTAPEPTIDE) PYROPHOSPHORYL-UNDECAPRENOL N-ACETYLGLUCOSAMINE TRANSFERASE 1"/>
    <property type="match status" value="1"/>
</dbReference>
<accession>A0A518IBW9</accession>
<comment type="catalytic activity">
    <reaction evidence="10">
        <text>di-trans,octa-cis-undecaprenyl diphospho-N-acetyl-alpha-D-muramoyl-L-alanyl-D-glutamyl-meso-2,6-diaminopimeloyl-D-alanyl-D-alanine + UDP-N-acetyl-alpha-D-glucosamine = di-trans,octa-cis-undecaprenyl diphospho-[N-acetyl-alpha-D-glucosaminyl-(1-&gt;4)]-N-acetyl-alpha-D-muramoyl-L-alanyl-D-glutamyl-meso-2,6-diaminopimeloyl-D-alanyl-D-alanine + UDP + H(+)</text>
        <dbReference type="Rhea" id="RHEA:31227"/>
        <dbReference type="ChEBI" id="CHEBI:15378"/>
        <dbReference type="ChEBI" id="CHEBI:57705"/>
        <dbReference type="ChEBI" id="CHEBI:58223"/>
        <dbReference type="ChEBI" id="CHEBI:61387"/>
        <dbReference type="ChEBI" id="CHEBI:61388"/>
        <dbReference type="EC" id="2.4.1.227"/>
    </reaction>
</comment>
<evidence type="ECO:0000256" key="8">
    <source>
        <dbReference type="ARBA" id="ARBA00023306"/>
    </source>
</evidence>
<feature type="domain" description="Glycosyltransferase family 28 N-terminal" evidence="12">
    <location>
        <begin position="11"/>
        <end position="145"/>
    </location>
</feature>
<keyword evidence="6 10" id="KW-0573">Peptidoglycan synthesis</keyword>
<dbReference type="AlphaFoldDB" id="A0A518IBW9"/>
<dbReference type="GO" id="GO:0005886">
    <property type="term" value="C:plasma membrane"/>
    <property type="evidence" value="ECO:0007669"/>
    <property type="project" value="UniProtKB-SubCell"/>
</dbReference>
<dbReference type="GO" id="GO:0008360">
    <property type="term" value="P:regulation of cell shape"/>
    <property type="evidence" value="ECO:0007669"/>
    <property type="project" value="UniProtKB-KW"/>
</dbReference>
<dbReference type="GO" id="GO:0051991">
    <property type="term" value="F:UDP-N-acetyl-D-glucosamine:N-acetylmuramoyl-L-alanyl-D-glutamyl-meso-2,6-diaminopimelyl-D-alanyl-D-alanine-diphosphoundecaprenol 4-beta-N-acetylglucosaminlytransferase activity"/>
    <property type="evidence" value="ECO:0007669"/>
    <property type="project" value="RHEA"/>
</dbReference>
<dbReference type="GO" id="GO:0005975">
    <property type="term" value="P:carbohydrate metabolic process"/>
    <property type="evidence" value="ECO:0007669"/>
    <property type="project" value="InterPro"/>
</dbReference>
<feature type="transmembrane region" description="Helical" evidence="11">
    <location>
        <begin position="101"/>
        <end position="120"/>
    </location>
</feature>
<keyword evidence="2 10" id="KW-0132">Cell division</keyword>
<keyword evidence="7 10" id="KW-0472">Membrane</keyword>
<keyword evidence="3 10" id="KW-0328">Glycosyltransferase</keyword>
<evidence type="ECO:0000256" key="10">
    <source>
        <dbReference type="HAMAP-Rule" id="MF_00033"/>
    </source>
</evidence>
<evidence type="ECO:0000256" key="2">
    <source>
        <dbReference type="ARBA" id="ARBA00022618"/>
    </source>
</evidence>
<dbReference type="InterPro" id="IPR004276">
    <property type="entry name" value="GlycoTrans_28_N"/>
</dbReference>
<dbReference type="EMBL" id="CP037452">
    <property type="protein sequence ID" value="QDV50529.1"/>
    <property type="molecule type" value="Genomic_DNA"/>
</dbReference>
<evidence type="ECO:0000256" key="6">
    <source>
        <dbReference type="ARBA" id="ARBA00022984"/>
    </source>
</evidence>
<dbReference type="PANTHER" id="PTHR21015:SF22">
    <property type="entry name" value="GLYCOSYLTRANSFERASE"/>
    <property type="match status" value="1"/>
</dbReference>
<evidence type="ECO:0000313" key="15">
    <source>
        <dbReference type="Proteomes" id="UP000318313"/>
    </source>
</evidence>
<keyword evidence="11" id="KW-1133">Transmembrane helix</keyword>
<feature type="binding site" evidence="10">
    <location>
        <position position="130"/>
    </location>
    <ligand>
        <name>UDP-N-acetyl-alpha-D-glucosamine</name>
        <dbReference type="ChEBI" id="CHEBI:57705"/>
    </ligand>
</feature>
<dbReference type="InterPro" id="IPR006009">
    <property type="entry name" value="GlcNAc_MurG"/>
</dbReference>
<keyword evidence="5 10" id="KW-0133">Cell shape</keyword>
<dbReference type="UniPathway" id="UPA00219"/>
<protein>
    <recommendedName>
        <fullName evidence="10">UDP-N-acetylglucosamine--N-acetylmuramyl-(pentapeptide) pyrophosphoryl-undecaprenol N-acetylglucosamine transferase</fullName>
        <ecNumber evidence="10">2.4.1.227</ecNumber>
    </recommendedName>
    <alternativeName>
        <fullName evidence="10">Undecaprenyl-PP-MurNAc-pentapeptide-UDPGlcNAc GlcNAc transferase</fullName>
    </alternativeName>
</protein>
<comment type="subcellular location">
    <subcellularLocation>
        <location evidence="10">Cell membrane</location>
        <topology evidence="10">Peripheral membrane protein</topology>
        <orientation evidence="10">Cytoplasmic side</orientation>
    </subcellularLocation>
</comment>
<feature type="binding site" evidence="10">
    <location>
        <begin position="18"/>
        <end position="20"/>
    </location>
    <ligand>
        <name>UDP-N-acetyl-alpha-D-glucosamine</name>
        <dbReference type="ChEBI" id="CHEBI:57705"/>
    </ligand>
</feature>
<feature type="domain" description="Glycosyl transferase family 28 C-terminal" evidence="13">
    <location>
        <begin position="199"/>
        <end position="371"/>
    </location>
</feature>
<keyword evidence="9 10" id="KW-0961">Cell wall biogenesis/degradation</keyword>
<feature type="binding site" evidence="10">
    <location>
        <position position="311"/>
    </location>
    <ligand>
        <name>UDP-N-acetyl-alpha-D-glucosamine</name>
        <dbReference type="ChEBI" id="CHEBI:57705"/>
    </ligand>
</feature>
<dbReference type="Proteomes" id="UP000318313">
    <property type="component" value="Chromosome"/>
</dbReference>
<keyword evidence="4 10" id="KW-0808">Transferase</keyword>
<comment type="caution">
    <text evidence="10">Lacks conserved residue(s) required for the propagation of feature annotation.</text>
</comment>
<evidence type="ECO:0000259" key="12">
    <source>
        <dbReference type="Pfam" id="PF03033"/>
    </source>
</evidence>
<dbReference type="GO" id="GO:0009252">
    <property type="term" value="P:peptidoglycan biosynthetic process"/>
    <property type="evidence" value="ECO:0007669"/>
    <property type="project" value="UniProtKB-UniRule"/>
</dbReference>
<evidence type="ECO:0000256" key="11">
    <source>
        <dbReference type="SAM" id="Phobius"/>
    </source>
</evidence>
<evidence type="ECO:0000313" key="14">
    <source>
        <dbReference type="EMBL" id="QDV50529.1"/>
    </source>
</evidence>
<keyword evidence="8 10" id="KW-0131">Cell cycle</keyword>
<evidence type="ECO:0000256" key="4">
    <source>
        <dbReference type="ARBA" id="ARBA00022679"/>
    </source>
</evidence>
<comment type="function">
    <text evidence="10">Cell wall formation. Catalyzes the transfer of a GlcNAc subunit on undecaprenyl-pyrophosphoryl-MurNAc-pentapeptide (lipid intermediate I) to form undecaprenyl-pyrophosphoryl-MurNAc-(pentapeptide)GlcNAc (lipid intermediate II).</text>
</comment>
<reference evidence="14 15" key="1">
    <citation type="submission" date="2019-03" db="EMBL/GenBank/DDBJ databases">
        <title>Deep-cultivation of Planctomycetes and their phenomic and genomic characterization uncovers novel biology.</title>
        <authorList>
            <person name="Wiegand S."/>
            <person name="Jogler M."/>
            <person name="Boedeker C."/>
            <person name="Pinto D."/>
            <person name="Vollmers J."/>
            <person name="Rivas-Marin E."/>
            <person name="Kohn T."/>
            <person name="Peeters S.H."/>
            <person name="Heuer A."/>
            <person name="Rast P."/>
            <person name="Oberbeckmann S."/>
            <person name="Bunk B."/>
            <person name="Jeske O."/>
            <person name="Meyerdierks A."/>
            <person name="Storesund J.E."/>
            <person name="Kallscheuer N."/>
            <person name="Luecker S."/>
            <person name="Lage O.M."/>
            <person name="Pohl T."/>
            <person name="Merkel B.J."/>
            <person name="Hornburger P."/>
            <person name="Mueller R.-W."/>
            <person name="Bruemmer F."/>
            <person name="Labrenz M."/>
            <person name="Spormann A.M."/>
            <person name="Op den Camp H."/>
            <person name="Overmann J."/>
            <person name="Amann R."/>
            <person name="Jetten M.S.M."/>
            <person name="Mascher T."/>
            <person name="Medema M.H."/>
            <person name="Devos D.P."/>
            <person name="Kaster A.-K."/>
            <person name="Ovreas L."/>
            <person name="Rohde M."/>
            <person name="Galperin M.Y."/>
            <person name="Jogler C."/>
        </authorList>
    </citation>
    <scope>NUCLEOTIDE SEQUENCE [LARGE SCALE GENOMIC DNA]</scope>
    <source>
        <strain evidence="14 15">Enr17</strain>
    </source>
</reference>
<dbReference type="Pfam" id="PF03033">
    <property type="entry name" value="Glyco_transf_28"/>
    <property type="match status" value="1"/>
</dbReference>
<evidence type="ECO:0000256" key="7">
    <source>
        <dbReference type="ARBA" id="ARBA00023136"/>
    </source>
</evidence>
<dbReference type="RefSeq" id="WP_145309098.1">
    <property type="nucleotide sequence ID" value="NZ_CP037452.1"/>
</dbReference>
<dbReference type="KEGG" id="gfm:Enr17x_25700"/>
<evidence type="ECO:0000256" key="1">
    <source>
        <dbReference type="ARBA" id="ARBA00022475"/>
    </source>
</evidence>
<evidence type="ECO:0000256" key="3">
    <source>
        <dbReference type="ARBA" id="ARBA00022676"/>
    </source>
</evidence>
<dbReference type="EC" id="2.4.1.227" evidence="10"/>
<dbReference type="GO" id="GO:0050511">
    <property type="term" value="F:undecaprenyldiphospho-muramoylpentapeptide beta-N-acetylglucosaminyltransferase activity"/>
    <property type="evidence" value="ECO:0007669"/>
    <property type="project" value="UniProtKB-UniRule"/>
</dbReference>
<sequence>MTESILRKKTIVFAGGGTGGHLLPGIAVAEQLASLGEFQTIFVGSNRIVEQQIIENSGYQHLSLPSSSTSDLKRAPFRFLWHNGRAFLQAIRFLRTKIPSVVIGLGGFASVPVILAASWLKIPIVLLEQNIIPGRANQFLFSRASLVCISFSETEFKCKRSGVNHNQPRVVLTGNPVRQQIVNAGIQKGTAEKSTETSILILGGSQGATAVNDVVLSLLKQTGDDLPMPLHVIHQTGEAGYACVNVTYEWMRKQWPQLRVTVQPFFDDLTEWYTHTDLIISRAGATTLAEIACLGIPTVLIPFPNSIRDHQLINARFYAERGAAFLVEQAPDSNVTAQLLSKAVLDLLNGPEERSSMSQKVHELAYPQAAHRVAEELVELIRD</sequence>
<comment type="pathway">
    <text evidence="10">Cell wall biogenesis; peptidoglycan biosynthesis.</text>
</comment>
<dbReference type="OrthoDB" id="9808936at2"/>
<dbReference type="NCBIfam" id="TIGR01133">
    <property type="entry name" value="murG"/>
    <property type="match status" value="1"/>
</dbReference>
<keyword evidence="11" id="KW-0812">Transmembrane</keyword>
<comment type="similarity">
    <text evidence="10">Belongs to the glycosyltransferase 28 family. MurG subfamily.</text>
</comment>
<evidence type="ECO:0000259" key="13">
    <source>
        <dbReference type="Pfam" id="PF04101"/>
    </source>
</evidence>
<dbReference type="SUPFAM" id="SSF53756">
    <property type="entry name" value="UDP-Glycosyltransferase/glycogen phosphorylase"/>
    <property type="match status" value="1"/>
</dbReference>
<dbReference type="HAMAP" id="MF_00033">
    <property type="entry name" value="MurG"/>
    <property type="match status" value="1"/>
</dbReference>
<feature type="binding site" evidence="10">
    <location>
        <position position="178"/>
    </location>
    <ligand>
        <name>UDP-N-acetyl-alpha-D-glucosamine</name>
        <dbReference type="ChEBI" id="CHEBI:57705"/>
    </ligand>
</feature>
<dbReference type="Gene3D" id="3.40.50.2000">
    <property type="entry name" value="Glycogen Phosphorylase B"/>
    <property type="match status" value="2"/>
</dbReference>
<gene>
    <name evidence="10 14" type="primary">murG</name>
    <name evidence="14" type="ORF">Enr17x_25700</name>
</gene>
<evidence type="ECO:0000256" key="9">
    <source>
        <dbReference type="ARBA" id="ARBA00023316"/>
    </source>
</evidence>
<dbReference type="Pfam" id="PF04101">
    <property type="entry name" value="Glyco_tran_28_C"/>
    <property type="match status" value="1"/>
</dbReference>
<keyword evidence="15" id="KW-1185">Reference proteome</keyword>
<proteinExistence type="inferred from homology"/>
<dbReference type="GO" id="GO:0071555">
    <property type="term" value="P:cell wall organization"/>
    <property type="evidence" value="ECO:0007669"/>
    <property type="project" value="UniProtKB-KW"/>
</dbReference>
<organism evidence="14 15">
    <name type="scientific">Gimesia fumaroli</name>
    <dbReference type="NCBI Taxonomy" id="2527976"/>
    <lineage>
        <taxon>Bacteria</taxon>
        <taxon>Pseudomonadati</taxon>
        <taxon>Planctomycetota</taxon>
        <taxon>Planctomycetia</taxon>
        <taxon>Planctomycetales</taxon>
        <taxon>Planctomycetaceae</taxon>
        <taxon>Gimesia</taxon>
    </lineage>
</organism>
<feature type="binding site" evidence="10">
    <location>
        <position position="205"/>
    </location>
    <ligand>
        <name>UDP-N-acetyl-alpha-D-glucosamine</name>
        <dbReference type="ChEBI" id="CHEBI:57705"/>
    </ligand>
</feature>
<evidence type="ECO:0000256" key="5">
    <source>
        <dbReference type="ARBA" id="ARBA00022960"/>
    </source>
</evidence>
<dbReference type="InterPro" id="IPR007235">
    <property type="entry name" value="Glyco_trans_28_C"/>
</dbReference>